<dbReference type="PANTHER" id="PTHR23138">
    <property type="entry name" value="RAN BINDING PROTEIN"/>
    <property type="match status" value="1"/>
</dbReference>
<feature type="region of interest" description="Disordered" evidence="3">
    <location>
        <begin position="182"/>
        <end position="201"/>
    </location>
</feature>
<dbReference type="EMBL" id="PQFF01000017">
    <property type="protein sequence ID" value="RHZ88955.1"/>
    <property type="molecule type" value="Genomic_DNA"/>
</dbReference>
<organism evidence="5 6">
    <name type="scientific">Diversispora epigaea</name>
    <dbReference type="NCBI Taxonomy" id="1348612"/>
    <lineage>
        <taxon>Eukaryota</taxon>
        <taxon>Fungi</taxon>
        <taxon>Fungi incertae sedis</taxon>
        <taxon>Mucoromycota</taxon>
        <taxon>Glomeromycotina</taxon>
        <taxon>Glomeromycetes</taxon>
        <taxon>Diversisporales</taxon>
        <taxon>Diversisporaceae</taxon>
        <taxon>Diversispora</taxon>
    </lineage>
</organism>
<dbReference type="SUPFAM" id="SSF50729">
    <property type="entry name" value="PH domain-like"/>
    <property type="match status" value="1"/>
</dbReference>
<dbReference type="InterPro" id="IPR000156">
    <property type="entry name" value="Ran_bind_dom"/>
</dbReference>
<dbReference type="GO" id="GO:0005634">
    <property type="term" value="C:nucleus"/>
    <property type="evidence" value="ECO:0007669"/>
    <property type="project" value="UniProtKB-SubCell"/>
</dbReference>
<sequence length="322" mass="35502">MNNEDTTNSQPTITLRRGGSKGNISVTSEAPTNINSKATSAEITANLSIGRNVKRKVRDIPSDSDNEEKAQTSGRKKAKRITTIIDENLSNGKNATDIGEGSQAVGRKEKAADYKEDSSTALRKRKVDKVENDLPIVEEKKKAVKSENGSSATNESSGLSTSLPTKGVFGSGTKYTGSSFLGGFSNLQPSQNEENENDNVEDFGTEKNTLLQEQEVRAKLYCMNEQKWKERGVRTLKLNYPRNYGQSPRLVMRADNVLRLILNVALFHGMHVERSEEKFIRIFAFEGNLLVHLAIKLSNCNEADDLYVAIKDAILTPKSIAS</sequence>
<keyword evidence="2" id="KW-0539">Nucleus</keyword>
<comment type="caution">
    <text evidence="5">The sequence shown here is derived from an EMBL/GenBank/DDBJ whole genome shotgun (WGS) entry which is preliminary data.</text>
</comment>
<dbReference type="OrthoDB" id="185618at2759"/>
<feature type="region of interest" description="Disordered" evidence="3">
    <location>
        <begin position="1"/>
        <end position="37"/>
    </location>
</feature>
<dbReference type="PANTHER" id="PTHR23138:SF142">
    <property type="entry name" value="RAN-BINDING PROTEIN 3B-RELATED"/>
    <property type="match status" value="1"/>
</dbReference>
<evidence type="ECO:0000259" key="4">
    <source>
        <dbReference type="PROSITE" id="PS50196"/>
    </source>
</evidence>
<dbReference type="InterPro" id="IPR011993">
    <property type="entry name" value="PH-like_dom_sf"/>
</dbReference>
<comment type="subcellular location">
    <subcellularLocation>
        <location evidence="1">Nucleus</location>
    </subcellularLocation>
</comment>
<dbReference type="Proteomes" id="UP000266861">
    <property type="component" value="Unassembled WGS sequence"/>
</dbReference>
<dbReference type="Pfam" id="PF00638">
    <property type="entry name" value="Ran_BP1"/>
    <property type="match status" value="1"/>
</dbReference>
<gene>
    <name evidence="5" type="ORF">Glove_19g414</name>
</gene>
<proteinExistence type="predicted"/>
<feature type="compositionally biased region" description="Polar residues" evidence="3">
    <location>
        <begin position="147"/>
        <end position="164"/>
    </location>
</feature>
<accession>A0A397JKR2</accession>
<evidence type="ECO:0000313" key="5">
    <source>
        <dbReference type="EMBL" id="RHZ88955.1"/>
    </source>
</evidence>
<keyword evidence="6" id="KW-1185">Reference proteome</keyword>
<dbReference type="InterPro" id="IPR045255">
    <property type="entry name" value="RanBP1-like"/>
</dbReference>
<dbReference type="Gene3D" id="2.30.29.30">
    <property type="entry name" value="Pleckstrin-homology domain (PH domain)/Phosphotyrosine-binding domain (PTB)"/>
    <property type="match status" value="1"/>
</dbReference>
<protein>
    <recommendedName>
        <fullName evidence="4">RanBD1 domain-containing protein</fullName>
    </recommendedName>
</protein>
<dbReference type="AlphaFoldDB" id="A0A397JKR2"/>
<feature type="domain" description="RanBD1" evidence="4">
    <location>
        <begin position="204"/>
        <end position="273"/>
    </location>
</feature>
<feature type="compositionally biased region" description="Polar residues" evidence="3">
    <location>
        <begin position="182"/>
        <end position="191"/>
    </location>
</feature>
<dbReference type="PROSITE" id="PS50196">
    <property type="entry name" value="RANBD1"/>
    <property type="match status" value="1"/>
</dbReference>
<dbReference type="STRING" id="1348612.A0A397JKR2"/>
<feature type="compositionally biased region" description="Polar residues" evidence="3">
    <location>
        <begin position="1"/>
        <end position="13"/>
    </location>
</feature>
<feature type="region of interest" description="Disordered" evidence="3">
    <location>
        <begin position="140"/>
        <end position="165"/>
    </location>
</feature>
<evidence type="ECO:0000256" key="1">
    <source>
        <dbReference type="ARBA" id="ARBA00004123"/>
    </source>
</evidence>
<feature type="compositionally biased region" description="Basic and acidic residues" evidence="3">
    <location>
        <begin position="106"/>
        <end position="118"/>
    </location>
</feature>
<evidence type="ECO:0000256" key="2">
    <source>
        <dbReference type="ARBA" id="ARBA00023242"/>
    </source>
</evidence>
<name>A0A397JKR2_9GLOM</name>
<evidence type="ECO:0000313" key="6">
    <source>
        <dbReference type="Proteomes" id="UP000266861"/>
    </source>
</evidence>
<dbReference type="SMART" id="SM00160">
    <property type="entry name" value="RanBD"/>
    <property type="match status" value="1"/>
</dbReference>
<feature type="compositionally biased region" description="Polar residues" evidence="3">
    <location>
        <begin position="22"/>
        <end position="37"/>
    </location>
</feature>
<reference evidence="5 6" key="1">
    <citation type="submission" date="2018-08" db="EMBL/GenBank/DDBJ databases">
        <title>Genome and evolution of the arbuscular mycorrhizal fungus Diversispora epigaea (formerly Glomus versiforme) and its bacterial endosymbionts.</title>
        <authorList>
            <person name="Sun X."/>
            <person name="Fei Z."/>
            <person name="Harrison M."/>
        </authorList>
    </citation>
    <scope>NUCLEOTIDE SEQUENCE [LARGE SCALE GENOMIC DNA]</scope>
    <source>
        <strain evidence="5 6">IT104</strain>
    </source>
</reference>
<feature type="region of interest" description="Disordered" evidence="3">
    <location>
        <begin position="54"/>
        <end position="121"/>
    </location>
</feature>
<evidence type="ECO:0000256" key="3">
    <source>
        <dbReference type="SAM" id="MobiDB-lite"/>
    </source>
</evidence>